<dbReference type="EMBL" id="JTHE03000067">
    <property type="protein sequence ID" value="MCM1983647.1"/>
    <property type="molecule type" value="Genomic_DNA"/>
</dbReference>
<dbReference type="Proteomes" id="UP000031561">
    <property type="component" value="Unassembled WGS sequence"/>
</dbReference>
<sequence length="205" mass="23478">MPQLFWILGLEGLNFTDLGDLTELDWTSIATYGALVLTAAAVIWTSLKNLIQFLWHKLDGIVGFVISTFVVFALWFSLLRIHVSISFNLDKEIFDDYLWLSALLFTPYYVLHYGLIKGLIIGLVRSMELMLDLLVFSWFPQKAEKNRDKWRTRVIALYNSAKDSLENFWQFGVKAIQESQMPFGINSPPPPEAEKIPKAEDSPGE</sequence>
<dbReference type="RefSeq" id="WP_166282571.1">
    <property type="nucleotide sequence ID" value="NZ_JTHE03000067.1"/>
</dbReference>
<evidence type="ECO:0000256" key="2">
    <source>
        <dbReference type="SAM" id="Phobius"/>
    </source>
</evidence>
<evidence type="ECO:0000313" key="3">
    <source>
        <dbReference type="EMBL" id="MCM1983647.1"/>
    </source>
</evidence>
<reference evidence="3 4" key="1">
    <citation type="journal article" date="2015" name="Genome Announc.">
        <title>Draft Genome Sequence of Filamentous Marine Cyanobacterium Lyngbya confervoides Strain BDU141951.</title>
        <authorList>
            <person name="Chandrababunaidu M.M."/>
            <person name="Sen D."/>
            <person name="Tripathy S."/>
        </authorList>
    </citation>
    <scope>NUCLEOTIDE SEQUENCE [LARGE SCALE GENOMIC DNA]</scope>
    <source>
        <strain evidence="3 4">BDU141951</strain>
    </source>
</reference>
<feature type="region of interest" description="Disordered" evidence="1">
    <location>
        <begin position="183"/>
        <end position="205"/>
    </location>
</feature>
<accession>A0ABD4T553</accession>
<organism evidence="3 4">
    <name type="scientific">Lyngbya confervoides BDU141951</name>
    <dbReference type="NCBI Taxonomy" id="1574623"/>
    <lineage>
        <taxon>Bacteria</taxon>
        <taxon>Bacillati</taxon>
        <taxon>Cyanobacteriota</taxon>
        <taxon>Cyanophyceae</taxon>
        <taxon>Oscillatoriophycideae</taxon>
        <taxon>Oscillatoriales</taxon>
        <taxon>Microcoleaceae</taxon>
        <taxon>Lyngbya</taxon>
    </lineage>
</organism>
<keyword evidence="2" id="KW-0472">Membrane</keyword>
<comment type="caution">
    <text evidence="3">The sequence shown here is derived from an EMBL/GenBank/DDBJ whole genome shotgun (WGS) entry which is preliminary data.</text>
</comment>
<gene>
    <name evidence="3" type="ORF">QQ91_0012545</name>
</gene>
<keyword evidence="4" id="KW-1185">Reference proteome</keyword>
<feature type="transmembrane region" description="Helical" evidence="2">
    <location>
        <begin position="98"/>
        <end position="124"/>
    </location>
</feature>
<feature type="compositionally biased region" description="Basic and acidic residues" evidence="1">
    <location>
        <begin position="192"/>
        <end position="205"/>
    </location>
</feature>
<evidence type="ECO:0000313" key="4">
    <source>
        <dbReference type="Proteomes" id="UP000031561"/>
    </source>
</evidence>
<feature type="transmembrane region" description="Helical" evidence="2">
    <location>
        <begin position="29"/>
        <end position="47"/>
    </location>
</feature>
<keyword evidence="2" id="KW-0812">Transmembrane</keyword>
<evidence type="ECO:0000256" key="1">
    <source>
        <dbReference type="SAM" id="MobiDB-lite"/>
    </source>
</evidence>
<keyword evidence="2" id="KW-1133">Transmembrane helix</keyword>
<name>A0ABD4T553_9CYAN</name>
<feature type="transmembrane region" description="Helical" evidence="2">
    <location>
        <begin position="59"/>
        <end position="78"/>
    </location>
</feature>
<proteinExistence type="predicted"/>
<protein>
    <submittedName>
        <fullName evidence="3">Uncharacterized protein</fullName>
    </submittedName>
</protein>
<dbReference type="AlphaFoldDB" id="A0ABD4T553"/>